<protein>
    <submittedName>
        <fullName evidence="1">Uncharacterized protein</fullName>
    </submittedName>
</protein>
<dbReference type="EMBL" id="JAMZIH010003398">
    <property type="protein sequence ID" value="KAJ1676844.1"/>
    <property type="molecule type" value="Genomic_DNA"/>
</dbReference>
<gene>
    <name evidence="1" type="ORF">EV182_007386</name>
</gene>
<organism evidence="1 2">
    <name type="scientific">Spiromyces aspiralis</name>
    <dbReference type="NCBI Taxonomy" id="68401"/>
    <lineage>
        <taxon>Eukaryota</taxon>
        <taxon>Fungi</taxon>
        <taxon>Fungi incertae sedis</taxon>
        <taxon>Zoopagomycota</taxon>
        <taxon>Kickxellomycotina</taxon>
        <taxon>Kickxellomycetes</taxon>
        <taxon>Kickxellales</taxon>
        <taxon>Kickxellaceae</taxon>
        <taxon>Spiromyces</taxon>
    </lineage>
</organism>
<sequence>MTRVAKTVKKKYLDATGFTGGKSLIPKKSERRGSPQGTTISAKDDVLGEEAKIK</sequence>
<reference evidence="1" key="1">
    <citation type="submission" date="2022-06" db="EMBL/GenBank/DDBJ databases">
        <title>Phylogenomic reconstructions and comparative analyses of Kickxellomycotina fungi.</title>
        <authorList>
            <person name="Reynolds N.K."/>
            <person name="Stajich J.E."/>
            <person name="Barry K."/>
            <person name="Grigoriev I.V."/>
            <person name="Crous P."/>
            <person name="Smith M.E."/>
        </authorList>
    </citation>
    <scope>NUCLEOTIDE SEQUENCE</scope>
    <source>
        <strain evidence="1">RSA 2271</strain>
    </source>
</reference>
<accession>A0ACC1HK16</accession>
<keyword evidence="2" id="KW-1185">Reference proteome</keyword>
<feature type="non-terminal residue" evidence="1">
    <location>
        <position position="54"/>
    </location>
</feature>
<comment type="caution">
    <text evidence="1">The sequence shown here is derived from an EMBL/GenBank/DDBJ whole genome shotgun (WGS) entry which is preliminary data.</text>
</comment>
<name>A0ACC1HK16_9FUNG</name>
<proteinExistence type="predicted"/>
<evidence type="ECO:0000313" key="1">
    <source>
        <dbReference type="EMBL" id="KAJ1676844.1"/>
    </source>
</evidence>
<dbReference type="Proteomes" id="UP001145114">
    <property type="component" value="Unassembled WGS sequence"/>
</dbReference>
<evidence type="ECO:0000313" key="2">
    <source>
        <dbReference type="Proteomes" id="UP001145114"/>
    </source>
</evidence>